<dbReference type="PANTHER" id="PTHR31668">
    <property type="entry name" value="GLUCOSE TRANSPORT TRANSCRIPTION REGULATOR RGT1-RELATED-RELATED"/>
    <property type="match status" value="1"/>
</dbReference>
<evidence type="ECO:0000259" key="4">
    <source>
        <dbReference type="PROSITE" id="PS50048"/>
    </source>
</evidence>
<dbReference type="InterPro" id="IPR050797">
    <property type="entry name" value="Carb_Metab_Trans_Reg"/>
</dbReference>
<dbReference type="InterPro" id="IPR007219">
    <property type="entry name" value="XnlR_reg_dom"/>
</dbReference>
<keyword evidence="6" id="KW-1185">Reference proteome</keyword>
<dbReference type="PROSITE" id="PS50048">
    <property type="entry name" value="ZN2_CY6_FUNGAL_2"/>
    <property type="match status" value="1"/>
</dbReference>
<organism evidence="5 6">
    <name type="scientific">Sporothrix eucalyptigena</name>
    <dbReference type="NCBI Taxonomy" id="1812306"/>
    <lineage>
        <taxon>Eukaryota</taxon>
        <taxon>Fungi</taxon>
        <taxon>Dikarya</taxon>
        <taxon>Ascomycota</taxon>
        <taxon>Pezizomycotina</taxon>
        <taxon>Sordariomycetes</taxon>
        <taxon>Sordariomycetidae</taxon>
        <taxon>Ophiostomatales</taxon>
        <taxon>Ophiostomataceae</taxon>
        <taxon>Sporothrix</taxon>
    </lineage>
</organism>
<accession>A0ABP0BNV5</accession>
<dbReference type="Pfam" id="PF04082">
    <property type="entry name" value="Fungal_trans"/>
    <property type="match status" value="1"/>
</dbReference>
<dbReference type="EMBL" id="CAWUHD010000039">
    <property type="protein sequence ID" value="CAK7221284.1"/>
    <property type="molecule type" value="Genomic_DNA"/>
</dbReference>
<evidence type="ECO:0000256" key="1">
    <source>
        <dbReference type="ARBA" id="ARBA00022723"/>
    </source>
</evidence>
<dbReference type="SMART" id="SM00066">
    <property type="entry name" value="GAL4"/>
    <property type="match status" value="1"/>
</dbReference>
<dbReference type="CDD" id="cd12148">
    <property type="entry name" value="fungal_TF_MHR"/>
    <property type="match status" value="1"/>
</dbReference>
<gene>
    <name evidence="5" type="ORF">SEUCBS140593_004519</name>
</gene>
<comment type="caution">
    <text evidence="5">The sequence shown here is derived from an EMBL/GenBank/DDBJ whole genome shotgun (WGS) entry which is preliminary data.</text>
</comment>
<dbReference type="CDD" id="cd00067">
    <property type="entry name" value="GAL4"/>
    <property type="match status" value="1"/>
</dbReference>
<keyword evidence="1" id="KW-0479">Metal-binding</keyword>
<evidence type="ECO:0000313" key="6">
    <source>
        <dbReference type="Proteomes" id="UP001642482"/>
    </source>
</evidence>
<reference evidence="5 6" key="1">
    <citation type="submission" date="2024-01" db="EMBL/GenBank/DDBJ databases">
        <authorList>
            <person name="Allen C."/>
            <person name="Tagirdzhanova G."/>
        </authorList>
    </citation>
    <scope>NUCLEOTIDE SEQUENCE [LARGE SCALE GENOMIC DNA]</scope>
</reference>
<dbReference type="InterPro" id="IPR001138">
    <property type="entry name" value="Zn2Cys6_DnaBD"/>
</dbReference>
<dbReference type="Gene3D" id="4.10.240.10">
    <property type="entry name" value="Zn(2)-C6 fungal-type DNA-binding domain"/>
    <property type="match status" value="1"/>
</dbReference>
<dbReference type="SUPFAM" id="SSF57701">
    <property type="entry name" value="Zn2/Cys6 DNA-binding domain"/>
    <property type="match status" value="1"/>
</dbReference>
<dbReference type="Proteomes" id="UP001642482">
    <property type="component" value="Unassembled WGS sequence"/>
</dbReference>
<feature type="region of interest" description="Disordered" evidence="3">
    <location>
        <begin position="341"/>
        <end position="378"/>
    </location>
</feature>
<dbReference type="InterPro" id="IPR036864">
    <property type="entry name" value="Zn2-C6_fun-type_DNA-bd_sf"/>
</dbReference>
<evidence type="ECO:0000313" key="5">
    <source>
        <dbReference type="EMBL" id="CAK7221284.1"/>
    </source>
</evidence>
<name>A0ABP0BNV5_9PEZI</name>
<dbReference type="PANTHER" id="PTHR31668:SF30">
    <property type="entry name" value="ZN(II)2CYS6 TRANSCRIPTION FACTOR (EUROFUNG)"/>
    <property type="match status" value="1"/>
</dbReference>
<dbReference type="PROSITE" id="PS00463">
    <property type="entry name" value="ZN2_CY6_FUNGAL_1"/>
    <property type="match status" value="1"/>
</dbReference>
<evidence type="ECO:0000256" key="3">
    <source>
        <dbReference type="SAM" id="MobiDB-lite"/>
    </source>
</evidence>
<feature type="domain" description="Zn(2)-C6 fungal-type" evidence="4">
    <location>
        <begin position="19"/>
        <end position="52"/>
    </location>
</feature>
<dbReference type="Pfam" id="PF00172">
    <property type="entry name" value="Zn_clus"/>
    <property type="match status" value="1"/>
</dbReference>
<feature type="compositionally biased region" description="Polar residues" evidence="3">
    <location>
        <begin position="82"/>
        <end position="103"/>
    </location>
</feature>
<proteinExistence type="predicted"/>
<keyword evidence="2" id="KW-0539">Nucleus</keyword>
<evidence type="ECO:0000256" key="2">
    <source>
        <dbReference type="ARBA" id="ARBA00023242"/>
    </source>
</evidence>
<sequence>MSTSSRGSSRRGKKLATAACDLCRLRKIQCIFVNESDRRCSRCTAVGLECTFLRGHRPRGRVSRHVAAAREQRKDTPVNGVKSMQGSAPGPVSTNINGTKITENTAPPRLLQTASDSPRFADDSDNLVPNLSVTHLCPLECMELILNDFHDYIYPVLPVVHLPTIMDAINKPLWTDKPANRIVFRTVMAVAAATVASIPRRFAAYSNGKYATVQAMVDRALRLVILSRVVSPTHLDDDRTLESCVTSLVLSLAAFYTGRGGIARNLTNEAVVLFRSLGLYRKEEHKDLSDFDSEICKRLFWMFYINQIHDRLDSIVPHYPLCFEPMETDWEFLIPRENEDEGQFYANSPPDPNATASNRRGIVSLGSPPTPSAQPAASARSRPIVSGFYALLRVYLCVLDNFASDFPRPPPSVLTSLPLSMEPRFLTSVPASEFYVEPSMPLSLAFMNPNNNPNLCLATGTTLTSVTQLMRRVRTTMEQVPPELQIKVQPQSTPSMTNLDIIDNTSPKCGHHVSIEAKIWSLRERLASEALDILHQFPQEALEANGASLILKARKIAVTLLERDESFTLSPATATRLDTYLEQFVHSLASIDYLPPNSYSATEDMR</sequence>
<feature type="region of interest" description="Disordered" evidence="3">
    <location>
        <begin position="68"/>
        <end position="103"/>
    </location>
</feature>
<protein>
    <recommendedName>
        <fullName evidence="4">Zn(2)-C6 fungal-type domain-containing protein</fullName>
    </recommendedName>
</protein>